<dbReference type="Proteomes" id="UP000887565">
    <property type="component" value="Unplaced"/>
</dbReference>
<evidence type="ECO:0000313" key="1">
    <source>
        <dbReference type="Proteomes" id="UP000887565"/>
    </source>
</evidence>
<reference evidence="2" key="1">
    <citation type="submission" date="2022-11" db="UniProtKB">
        <authorList>
            <consortium name="WormBaseParasite"/>
        </authorList>
    </citation>
    <scope>IDENTIFICATION</scope>
</reference>
<sequence length="83" mass="8872">MDDALQALIDAKIKAVLAVGIGQEPCTSTARDKLDTSRASFMVGDGDHDAVLSVEESGAAEWPKIPVSIHRNNNNTPGQWKVL</sequence>
<accession>A0A915HLW1</accession>
<dbReference type="AlphaFoldDB" id="A0A915HLW1"/>
<proteinExistence type="predicted"/>
<name>A0A915HLW1_ROMCU</name>
<organism evidence="1 2">
    <name type="scientific">Romanomermis culicivorax</name>
    <name type="common">Nematode worm</name>
    <dbReference type="NCBI Taxonomy" id="13658"/>
    <lineage>
        <taxon>Eukaryota</taxon>
        <taxon>Metazoa</taxon>
        <taxon>Ecdysozoa</taxon>
        <taxon>Nematoda</taxon>
        <taxon>Enoplea</taxon>
        <taxon>Dorylaimia</taxon>
        <taxon>Mermithida</taxon>
        <taxon>Mermithoidea</taxon>
        <taxon>Mermithidae</taxon>
        <taxon>Romanomermis</taxon>
    </lineage>
</organism>
<evidence type="ECO:0000313" key="2">
    <source>
        <dbReference type="WBParaSite" id="nRc.2.0.1.t02470-RA"/>
    </source>
</evidence>
<protein>
    <submittedName>
        <fullName evidence="2">Uncharacterized protein</fullName>
    </submittedName>
</protein>
<keyword evidence="1" id="KW-1185">Reference proteome</keyword>
<dbReference type="WBParaSite" id="nRc.2.0.1.t02470-RA">
    <property type="protein sequence ID" value="nRc.2.0.1.t02470-RA"/>
    <property type="gene ID" value="nRc.2.0.1.g02470"/>
</dbReference>